<dbReference type="InterPro" id="IPR005543">
    <property type="entry name" value="PASTA_dom"/>
</dbReference>
<evidence type="ECO:0000256" key="14">
    <source>
        <dbReference type="ARBA" id="ARBA00055980"/>
    </source>
</evidence>
<dbReference type="GO" id="GO:0005886">
    <property type="term" value="C:plasma membrane"/>
    <property type="evidence" value="ECO:0007669"/>
    <property type="project" value="UniProtKB-SubCell"/>
</dbReference>
<dbReference type="Proteomes" id="UP000522720">
    <property type="component" value="Unassembled WGS sequence"/>
</dbReference>
<dbReference type="InterPro" id="IPR001460">
    <property type="entry name" value="PCN-bd_Tpept"/>
</dbReference>
<dbReference type="EMBL" id="JAAXPR010000004">
    <property type="protein sequence ID" value="NKZ19989.1"/>
    <property type="molecule type" value="Genomic_DNA"/>
</dbReference>
<feature type="domain" description="PASTA" evidence="16">
    <location>
        <begin position="690"/>
        <end position="749"/>
    </location>
</feature>
<protein>
    <submittedName>
        <fullName evidence="17">Penicillin-binding protein</fullName>
    </submittedName>
</protein>
<keyword evidence="10 15" id="KW-0472">Membrane</keyword>
<evidence type="ECO:0000256" key="10">
    <source>
        <dbReference type="ARBA" id="ARBA00023136"/>
    </source>
</evidence>
<evidence type="ECO:0000256" key="15">
    <source>
        <dbReference type="SAM" id="Phobius"/>
    </source>
</evidence>
<dbReference type="Gene3D" id="3.30.70.2110">
    <property type="match status" value="1"/>
</dbReference>
<dbReference type="GO" id="GO:0046677">
    <property type="term" value="P:response to antibiotic"/>
    <property type="evidence" value="ECO:0007669"/>
    <property type="project" value="UniProtKB-KW"/>
</dbReference>
<evidence type="ECO:0000256" key="7">
    <source>
        <dbReference type="ARBA" id="ARBA00022960"/>
    </source>
</evidence>
<dbReference type="GO" id="GO:0008658">
    <property type="term" value="F:penicillin binding"/>
    <property type="evidence" value="ECO:0007669"/>
    <property type="project" value="InterPro"/>
</dbReference>
<dbReference type="InterPro" id="IPR036138">
    <property type="entry name" value="PBP_dimer_sf"/>
</dbReference>
<keyword evidence="12" id="KW-0131">Cell cycle</keyword>
<dbReference type="InterPro" id="IPR012338">
    <property type="entry name" value="Beta-lactam/transpept-like"/>
</dbReference>
<dbReference type="FunFam" id="3.40.710.10:FF:000095">
    <property type="entry name" value="Penicillin-binding protein 2x"/>
    <property type="match status" value="1"/>
</dbReference>
<keyword evidence="4" id="KW-0132">Cell division</keyword>
<evidence type="ECO:0000256" key="4">
    <source>
        <dbReference type="ARBA" id="ARBA00022618"/>
    </source>
</evidence>
<evidence type="ECO:0000256" key="13">
    <source>
        <dbReference type="ARBA" id="ARBA00023316"/>
    </source>
</evidence>
<accession>A0A7X6N0U4</accession>
<keyword evidence="3" id="KW-1003">Cell membrane</keyword>
<dbReference type="GO" id="GO:0071555">
    <property type="term" value="P:cell wall organization"/>
    <property type="evidence" value="ECO:0007669"/>
    <property type="project" value="UniProtKB-KW"/>
</dbReference>
<dbReference type="InterPro" id="IPR050515">
    <property type="entry name" value="Beta-lactam/transpept"/>
</dbReference>
<evidence type="ECO:0000313" key="17">
    <source>
        <dbReference type="EMBL" id="NKZ19989.1"/>
    </source>
</evidence>
<dbReference type="Pfam" id="PF03793">
    <property type="entry name" value="PASTA"/>
    <property type="match status" value="2"/>
</dbReference>
<keyword evidence="6" id="KW-0677">Repeat</keyword>
<keyword evidence="8" id="KW-0573">Peptidoglycan synthesis</keyword>
<evidence type="ECO:0000256" key="12">
    <source>
        <dbReference type="ARBA" id="ARBA00023306"/>
    </source>
</evidence>
<name>A0A7X6N0U4_9STRE</name>
<dbReference type="Gene3D" id="3.40.710.10">
    <property type="entry name" value="DD-peptidase/beta-lactamase superfamily"/>
    <property type="match status" value="1"/>
</dbReference>
<dbReference type="PANTHER" id="PTHR30627:SF26">
    <property type="entry name" value="PENICILLIN-BINDING PROTEIN 2B"/>
    <property type="match status" value="1"/>
</dbReference>
<comment type="similarity">
    <text evidence="2">Belongs to the transpeptidase family.</text>
</comment>
<organism evidence="17 18">
    <name type="scientific">Streptococcus ovuberis</name>
    <dbReference type="NCBI Taxonomy" id="1936207"/>
    <lineage>
        <taxon>Bacteria</taxon>
        <taxon>Bacillati</taxon>
        <taxon>Bacillota</taxon>
        <taxon>Bacilli</taxon>
        <taxon>Lactobacillales</taxon>
        <taxon>Streptococcaceae</taxon>
        <taxon>Streptococcus</taxon>
    </lineage>
</organism>
<dbReference type="Gene3D" id="2.20.70.70">
    <property type="match status" value="2"/>
</dbReference>
<dbReference type="Pfam" id="PF03717">
    <property type="entry name" value="PBP_dimer"/>
    <property type="match status" value="1"/>
</dbReference>
<evidence type="ECO:0000256" key="3">
    <source>
        <dbReference type="ARBA" id="ARBA00022475"/>
    </source>
</evidence>
<keyword evidence="13" id="KW-0961">Cell wall biogenesis/degradation</keyword>
<dbReference type="SUPFAM" id="SSF56519">
    <property type="entry name" value="Penicillin binding protein dimerisation domain"/>
    <property type="match status" value="1"/>
</dbReference>
<reference evidence="17 18" key="1">
    <citation type="submission" date="2020-04" db="EMBL/GenBank/DDBJ databases">
        <title>MicrobeNet Type strains.</title>
        <authorList>
            <person name="Nicholson A.C."/>
        </authorList>
    </citation>
    <scope>NUCLEOTIDE SEQUENCE [LARGE SCALE GENOMIC DNA]</scope>
    <source>
        <strain evidence="17 18">CCUG 69612</strain>
    </source>
</reference>
<dbReference type="NCBIfam" id="NF038271">
    <property type="entry name" value="strep_PBP2X"/>
    <property type="match status" value="1"/>
</dbReference>
<feature type="transmembrane region" description="Helical" evidence="15">
    <location>
        <begin position="25"/>
        <end position="49"/>
    </location>
</feature>
<dbReference type="PANTHER" id="PTHR30627">
    <property type="entry name" value="PEPTIDOGLYCAN D,D-TRANSPEPTIDASE"/>
    <property type="match status" value="1"/>
</dbReference>
<gene>
    <name evidence="17" type="ORF">HF992_03855</name>
</gene>
<evidence type="ECO:0000256" key="1">
    <source>
        <dbReference type="ARBA" id="ARBA00004162"/>
    </source>
</evidence>
<evidence type="ECO:0000256" key="11">
    <source>
        <dbReference type="ARBA" id="ARBA00023251"/>
    </source>
</evidence>
<evidence type="ECO:0000256" key="6">
    <source>
        <dbReference type="ARBA" id="ARBA00022737"/>
    </source>
</evidence>
<evidence type="ECO:0000256" key="9">
    <source>
        <dbReference type="ARBA" id="ARBA00022989"/>
    </source>
</evidence>
<keyword evidence="5 15" id="KW-0812">Transmembrane</keyword>
<dbReference type="GO" id="GO:0009252">
    <property type="term" value="P:peptidoglycan biosynthetic process"/>
    <property type="evidence" value="ECO:0007669"/>
    <property type="project" value="UniProtKB-KW"/>
</dbReference>
<sequence>MSKRRKLLSYALSGRRSPAYNRKRVGVSLSLLSVLLFLVFLTNFALIIITGKKFGQDLKTLAAERHQTTVTVQAKRGTIYDRNGTAIAEDSTTYSIYAILSKEYVSAKGEKLFIQAEQYDDVARILAEKLELEEGFVKDQLKLKDKYQVAFGPKGNNISYSKKVELELAFEEVGVTGIGFTASPGRLYPNGVFASHFIGLTTLEDNQDGSQSIVGQSGLENDLNKLLSGKDGIITYEKTASGVIKPGTETVTQKIVDGQDVYTTLSAPLQSYLETNMDIFQEKANGVLASATIVAAKTGEILATTQRPTFDADTKEGVNDSLDWKNTLYQHQYEPGSTLKVVTLAAGIDSGKFDPTYYYNNASYTLIDTVIRDWDVNMGLSEGRYMNLAQGFAHSSNIAMLILQQAMGDQLWLNYLSQFDFGLPTRFGMNNESFGQLNRDNQVTIGTSAFGHGISVTQVQMLKAFSAIANKGELLTPKFIAATYDPNTRTARKGSREVVGKPVSEQAADQTLQYMVTVGTDPYNGTLYSSETGAIIQVNGVPAAVKSGTAQIAKEDGSGYIEGENATINSVVAMYPSENPDFIMYVTLQQPEHWSPLFWMDVVNPVLEEAVRMKDMLNLTNPTMILDDVEGETKYKLPNLIGRAPGETAAELRRHLVHPVVIGSTNEIEDSSIKPGTNVPANQRILLWTGNLKTMPDLYGWSEAEVKQFEEWSGITVTYKGTGSRVIKQSVKPETETEKLTKMTVTLGD</sequence>
<dbReference type="SMART" id="SM00740">
    <property type="entry name" value="PASTA"/>
    <property type="match status" value="2"/>
</dbReference>
<dbReference type="Pfam" id="PF00905">
    <property type="entry name" value="Transpeptidase"/>
    <property type="match status" value="1"/>
</dbReference>
<dbReference type="SUPFAM" id="SSF56601">
    <property type="entry name" value="beta-lactamase/transpeptidase-like"/>
    <property type="match status" value="1"/>
</dbReference>
<comment type="caution">
    <text evidence="17">The sequence shown here is derived from an EMBL/GenBank/DDBJ whole genome shotgun (WGS) entry which is preliminary data.</text>
</comment>
<evidence type="ECO:0000259" key="16">
    <source>
        <dbReference type="PROSITE" id="PS51178"/>
    </source>
</evidence>
<dbReference type="CDD" id="cd06575">
    <property type="entry name" value="PASTA_Pbp2x-like_2"/>
    <property type="match status" value="1"/>
</dbReference>
<keyword evidence="9 15" id="KW-1133">Transmembrane helix</keyword>
<keyword evidence="11" id="KW-0046">Antibiotic resistance</keyword>
<dbReference type="InterPro" id="IPR053467">
    <property type="entry name" value="PbpX"/>
</dbReference>
<dbReference type="RefSeq" id="WP_168548743.1">
    <property type="nucleotide sequence ID" value="NZ_JAAXPR010000004.1"/>
</dbReference>
<keyword evidence="7" id="KW-0133">Cell shape</keyword>
<dbReference type="PROSITE" id="PS51178">
    <property type="entry name" value="PASTA"/>
    <property type="match status" value="1"/>
</dbReference>
<evidence type="ECO:0000313" key="18">
    <source>
        <dbReference type="Proteomes" id="UP000522720"/>
    </source>
</evidence>
<evidence type="ECO:0000256" key="2">
    <source>
        <dbReference type="ARBA" id="ARBA00007171"/>
    </source>
</evidence>
<dbReference type="SUPFAM" id="SSF54184">
    <property type="entry name" value="Penicillin-binding protein 2x (pbp-2x), c-terminal domain"/>
    <property type="match status" value="2"/>
</dbReference>
<keyword evidence="18" id="KW-1185">Reference proteome</keyword>
<dbReference type="GO" id="GO:0008360">
    <property type="term" value="P:regulation of cell shape"/>
    <property type="evidence" value="ECO:0007669"/>
    <property type="project" value="UniProtKB-KW"/>
</dbReference>
<dbReference type="Gene3D" id="3.90.1310.10">
    <property type="entry name" value="Penicillin-binding protein 2a (Domain 2)"/>
    <property type="match status" value="1"/>
</dbReference>
<dbReference type="GO" id="GO:0051301">
    <property type="term" value="P:cell division"/>
    <property type="evidence" value="ECO:0007669"/>
    <property type="project" value="UniProtKB-KW"/>
</dbReference>
<proteinExistence type="inferred from homology"/>
<dbReference type="CDD" id="cd06576">
    <property type="entry name" value="PASTA_Pbp2x-like_1"/>
    <property type="match status" value="1"/>
</dbReference>
<evidence type="ECO:0000256" key="8">
    <source>
        <dbReference type="ARBA" id="ARBA00022984"/>
    </source>
</evidence>
<dbReference type="InterPro" id="IPR005311">
    <property type="entry name" value="PBP_dimer"/>
</dbReference>
<dbReference type="AlphaFoldDB" id="A0A7X6N0U4"/>
<evidence type="ECO:0000256" key="5">
    <source>
        <dbReference type="ARBA" id="ARBA00022692"/>
    </source>
</evidence>
<comment type="function">
    <text evidence="14">A transpeptidase that forms peptide cross-links between adjacent glycan strands in cell wall peptidoglycan (PG). Part of the divisome machinery that synthesizes the septal cross wall. Beta-lactams inactivate the PBPs by acylating an essential serine residue in the active site of these proteins.</text>
</comment>
<comment type="subcellular location">
    <subcellularLocation>
        <location evidence="1">Cell membrane</location>
        <topology evidence="1">Single-pass membrane protein</topology>
    </subcellularLocation>
</comment>